<comment type="caution">
    <text evidence="2">The sequence shown here is derived from an EMBL/GenBank/DDBJ whole genome shotgun (WGS) entry which is preliminary data.</text>
</comment>
<organism evidence="2 3">
    <name type="scientific">Phenylobacterium deserti</name>
    <dbReference type="NCBI Taxonomy" id="1914756"/>
    <lineage>
        <taxon>Bacteria</taxon>
        <taxon>Pseudomonadati</taxon>
        <taxon>Pseudomonadota</taxon>
        <taxon>Alphaproteobacteria</taxon>
        <taxon>Caulobacterales</taxon>
        <taxon>Caulobacteraceae</taxon>
        <taxon>Phenylobacterium</taxon>
    </lineage>
</organism>
<reference evidence="3" key="1">
    <citation type="submission" date="2018-05" db="EMBL/GenBank/DDBJ databases">
        <authorList>
            <person name="Li X."/>
        </authorList>
    </citation>
    <scope>NUCLEOTIDE SEQUENCE [LARGE SCALE GENOMIC DNA]</scope>
    <source>
        <strain evidence="3">YIM 73061</strain>
    </source>
</reference>
<proteinExistence type="predicted"/>
<keyword evidence="1" id="KW-0472">Membrane</keyword>
<dbReference type="Proteomes" id="UP000249725">
    <property type="component" value="Unassembled WGS sequence"/>
</dbReference>
<keyword evidence="1" id="KW-1133">Transmembrane helix</keyword>
<sequence>MLRTVRKKVSVMSTRLQILALALIGFIAVVLATFTATGDIRPALAVGLFAAILTRIVVALRGLVPARQPVRAHRHYRGYGGRPVA</sequence>
<evidence type="ECO:0000313" key="3">
    <source>
        <dbReference type="Proteomes" id="UP000249725"/>
    </source>
</evidence>
<evidence type="ECO:0000256" key="1">
    <source>
        <dbReference type="SAM" id="Phobius"/>
    </source>
</evidence>
<name>A0A328AV20_9CAUL</name>
<accession>A0A328AV20</accession>
<dbReference type="AlphaFoldDB" id="A0A328AV20"/>
<feature type="transmembrane region" description="Helical" evidence="1">
    <location>
        <begin position="42"/>
        <end position="64"/>
    </location>
</feature>
<dbReference type="EMBL" id="QFYR01000001">
    <property type="protein sequence ID" value="RAK57566.1"/>
    <property type="molecule type" value="Genomic_DNA"/>
</dbReference>
<protein>
    <submittedName>
        <fullName evidence="2">Uncharacterized protein</fullName>
    </submittedName>
</protein>
<keyword evidence="3" id="KW-1185">Reference proteome</keyword>
<keyword evidence="1" id="KW-0812">Transmembrane</keyword>
<gene>
    <name evidence="2" type="ORF">DJ018_06450</name>
</gene>
<evidence type="ECO:0000313" key="2">
    <source>
        <dbReference type="EMBL" id="RAK57566.1"/>
    </source>
</evidence>